<gene>
    <name evidence="2" type="ORF">BST63_33355</name>
    <name evidence="1" type="ORF">BSZ18_34565</name>
</gene>
<dbReference type="Proteomes" id="UP000193553">
    <property type="component" value="Unassembled WGS sequence"/>
</dbReference>
<proteinExistence type="predicted"/>
<evidence type="ECO:0000313" key="3">
    <source>
        <dbReference type="Proteomes" id="UP000193553"/>
    </source>
</evidence>
<sequence>MKHDLQTFSRDIAALIKTSGDSGGSGDKSEKSLQHNDYFVPTRETMVSPLKNEWGQSSPTTGDRKAKRFETVGPSVPSVPTATTNIQAGRAARIFGDNPVGWHAISEELKQMPEPEWAGADRWSQMIGDAHAFLSAWDAAAHDLGWTALDLFGVHPVAPGCRYDVMGLVMLLGGGSVVALTDQAAAFRRPSGSTLTYRRKPMSNAVILCGAQHAIR</sequence>
<accession>A0A1X3GFK6</accession>
<dbReference type="OrthoDB" id="8266307at2"/>
<name>A0A1X3GFK6_9BRAD</name>
<organism evidence="1 3">
    <name type="scientific">Bradyrhizobium canariense</name>
    <dbReference type="NCBI Taxonomy" id="255045"/>
    <lineage>
        <taxon>Bacteria</taxon>
        <taxon>Pseudomonadati</taxon>
        <taxon>Pseudomonadota</taxon>
        <taxon>Alphaproteobacteria</taxon>
        <taxon>Hyphomicrobiales</taxon>
        <taxon>Nitrobacteraceae</taxon>
        <taxon>Bradyrhizobium</taxon>
    </lineage>
</organism>
<dbReference type="RefSeq" id="WP_085361983.1">
    <property type="nucleotide sequence ID" value="NZ_NAFD01000177.1"/>
</dbReference>
<reference evidence="3 4" key="1">
    <citation type="submission" date="2017-03" db="EMBL/GenBank/DDBJ databases">
        <title>Whole genome sequences of fourteen strains of Bradyrhizobium canariense and one strain of Bradyrhizobium japonicum isolated from Lupinus (Papilionoideae: Genisteae) species in Algeria.</title>
        <authorList>
            <person name="Crovadore J."/>
            <person name="Chekireb D."/>
            <person name="Brachmann A."/>
            <person name="Chablais R."/>
            <person name="Cochard B."/>
            <person name="Lefort F."/>
        </authorList>
    </citation>
    <scope>NUCLEOTIDE SEQUENCE [LARGE SCALE GENOMIC DNA]</scope>
    <source>
        <strain evidence="1 3">UBMA195</strain>
        <strain evidence="2 4">UBMAN05</strain>
    </source>
</reference>
<evidence type="ECO:0000313" key="1">
    <source>
        <dbReference type="EMBL" id="OSJ02832.1"/>
    </source>
</evidence>
<keyword evidence="4" id="KW-1185">Reference proteome</keyword>
<dbReference type="EMBL" id="NAFI01000188">
    <property type="protein sequence ID" value="OSJ02832.1"/>
    <property type="molecule type" value="Genomic_DNA"/>
</dbReference>
<dbReference type="Proteomes" id="UP000193884">
    <property type="component" value="Unassembled WGS sequence"/>
</dbReference>
<protein>
    <submittedName>
        <fullName evidence="1">Uncharacterized protein</fullName>
    </submittedName>
</protein>
<evidence type="ECO:0000313" key="4">
    <source>
        <dbReference type="Proteomes" id="UP000193884"/>
    </source>
</evidence>
<evidence type="ECO:0000313" key="2">
    <source>
        <dbReference type="EMBL" id="OSJ21837.1"/>
    </source>
</evidence>
<dbReference type="AlphaFoldDB" id="A0A1X3GFK6"/>
<dbReference type="EMBL" id="NAFK01000176">
    <property type="protein sequence ID" value="OSJ21837.1"/>
    <property type="molecule type" value="Genomic_DNA"/>
</dbReference>
<comment type="caution">
    <text evidence="1">The sequence shown here is derived from an EMBL/GenBank/DDBJ whole genome shotgun (WGS) entry which is preliminary data.</text>
</comment>